<dbReference type="InterPro" id="IPR012910">
    <property type="entry name" value="Plug_dom"/>
</dbReference>
<feature type="domain" description="TonB-dependent receptor-like beta-barrel" evidence="11">
    <location>
        <begin position="430"/>
        <end position="948"/>
    </location>
</feature>
<keyword evidence="13" id="KW-0675">Receptor</keyword>
<keyword evidence="14" id="KW-1185">Reference proteome</keyword>
<dbReference type="InterPro" id="IPR039426">
    <property type="entry name" value="TonB-dep_rcpt-like"/>
</dbReference>
<gene>
    <name evidence="13" type="ORF">GRI75_05680</name>
</gene>
<keyword evidence="2 8" id="KW-0813">Transport</keyword>
<keyword evidence="5 9" id="KW-0798">TonB box</keyword>
<evidence type="ECO:0000259" key="11">
    <source>
        <dbReference type="Pfam" id="PF00593"/>
    </source>
</evidence>
<comment type="caution">
    <text evidence="13">The sequence shown here is derived from an EMBL/GenBank/DDBJ whole genome shotgun (WGS) entry which is preliminary data.</text>
</comment>
<feature type="chain" id="PRO_5026225127" evidence="10">
    <location>
        <begin position="36"/>
        <end position="983"/>
    </location>
</feature>
<evidence type="ECO:0000259" key="12">
    <source>
        <dbReference type="Pfam" id="PF07715"/>
    </source>
</evidence>
<dbReference type="SUPFAM" id="SSF56935">
    <property type="entry name" value="Porins"/>
    <property type="match status" value="1"/>
</dbReference>
<keyword evidence="6 8" id="KW-0472">Membrane</keyword>
<feature type="signal peptide" evidence="10">
    <location>
        <begin position="1"/>
        <end position="35"/>
    </location>
</feature>
<dbReference type="Gene3D" id="2.40.170.20">
    <property type="entry name" value="TonB-dependent receptor, beta-barrel domain"/>
    <property type="match status" value="1"/>
</dbReference>
<keyword evidence="7 8" id="KW-0998">Cell outer membrane</keyword>
<keyword evidence="10" id="KW-0732">Signal</keyword>
<evidence type="ECO:0000256" key="4">
    <source>
        <dbReference type="ARBA" id="ARBA00022692"/>
    </source>
</evidence>
<dbReference type="PANTHER" id="PTHR47234:SF3">
    <property type="entry name" value="SECRETIN_TONB SHORT N-TERMINAL DOMAIN-CONTAINING PROTEIN"/>
    <property type="match status" value="1"/>
</dbReference>
<feature type="domain" description="TonB-dependent receptor plug" evidence="12">
    <location>
        <begin position="69"/>
        <end position="182"/>
    </location>
</feature>
<dbReference type="InterPro" id="IPR000531">
    <property type="entry name" value="Beta-barrel_TonB"/>
</dbReference>
<evidence type="ECO:0000313" key="13">
    <source>
        <dbReference type="EMBL" id="MXP41135.1"/>
    </source>
</evidence>
<reference evidence="13 14" key="1">
    <citation type="submission" date="2019-12" db="EMBL/GenBank/DDBJ databases">
        <title>Genomic-based taxomic classification of the family Erythrobacteraceae.</title>
        <authorList>
            <person name="Xu L."/>
        </authorList>
    </citation>
    <scope>NUCLEOTIDE SEQUENCE [LARGE SCALE GENOMIC DNA]</scope>
    <source>
        <strain evidence="13 14">MCCC 1K02066</strain>
    </source>
</reference>
<evidence type="ECO:0000256" key="6">
    <source>
        <dbReference type="ARBA" id="ARBA00023136"/>
    </source>
</evidence>
<evidence type="ECO:0000256" key="3">
    <source>
        <dbReference type="ARBA" id="ARBA00022452"/>
    </source>
</evidence>
<evidence type="ECO:0000256" key="8">
    <source>
        <dbReference type="PROSITE-ProRule" id="PRU01360"/>
    </source>
</evidence>
<dbReference type="Pfam" id="PF00593">
    <property type="entry name" value="TonB_dep_Rec_b-barrel"/>
    <property type="match status" value="1"/>
</dbReference>
<comment type="subcellular location">
    <subcellularLocation>
        <location evidence="1 8">Cell outer membrane</location>
        <topology evidence="1 8">Multi-pass membrane protein</topology>
    </subcellularLocation>
</comment>
<dbReference type="OrthoDB" id="7614575at2"/>
<comment type="similarity">
    <text evidence="8 9">Belongs to the TonB-dependent receptor family.</text>
</comment>
<organism evidence="13 14">
    <name type="scientific">Croceibacterium soli</name>
    <dbReference type="NCBI Taxonomy" id="1739690"/>
    <lineage>
        <taxon>Bacteria</taxon>
        <taxon>Pseudomonadati</taxon>
        <taxon>Pseudomonadota</taxon>
        <taxon>Alphaproteobacteria</taxon>
        <taxon>Sphingomonadales</taxon>
        <taxon>Erythrobacteraceae</taxon>
        <taxon>Croceibacterium</taxon>
    </lineage>
</organism>
<dbReference type="Proteomes" id="UP000469159">
    <property type="component" value="Unassembled WGS sequence"/>
</dbReference>
<dbReference type="RefSeq" id="WP_160745966.1">
    <property type="nucleotide sequence ID" value="NZ_WTYK01000002.1"/>
</dbReference>
<dbReference type="EMBL" id="WTYK01000002">
    <property type="protein sequence ID" value="MXP41135.1"/>
    <property type="molecule type" value="Genomic_DNA"/>
</dbReference>
<proteinExistence type="inferred from homology"/>
<dbReference type="InterPro" id="IPR036942">
    <property type="entry name" value="Beta-barrel_TonB_sf"/>
</dbReference>
<dbReference type="GO" id="GO:0009279">
    <property type="term" value="C:cell outer membrane"/>
    <property type="evidence" value="ECO:0007669"/>
    <property type="project" value="UniProtKB-SubCell"/>
</dbReference>
<accession>A0A6I4UVT1</accession>
<dbReference type="Gene3D" id="2.170.130.10">
    <property type="entry name" value="TonB-dependent receptor, plug domain"/>
    <property type="match status" value="1"/>
</dbReference>
<evidence type="ECO:0000256" key="10">
    <source>
        <dbReference type="SAM" id="SignalP"/>
    </source>
</evidence>
<dbReference type="AlphaFoldDB" id="A0A6I4UVT1"/>
<evidence type="ECO:0000256" key="2">
    <source>
        <dbReference type="ARBA" id="ARBA00022448"/>
    </source>
</evidence>
<evidence type="ECO:0000256" key="7">
    <source>
        <dbReference type="ARBA" id="ARBA00023237"/>
    </source>
</evidence>
<keyword evidence="3 8" id="KW-1134">Transmembrane beta strand</keyword>
<protein>
    <submittedName>
        <fullName evidence="13">TonB-dependent receptor</fullName>
    </submittedName>
</protein>
<evidence type="ECO:0000313" key="14">
    <source>
        <dbReference type="Proteomes" id="UP000469159"/>
    </source>
</evidence>
<keyword evidence="4 8" id="KW-0812">Transmembrane</keyword>
<evidence type="ECO:0000256" key="5">
    <source>
        <dbReference type="ARBA" id="ARBA00023077"/>
    </source>
</evidence>
<dbReference type="Pfam" id="PF07715">
    <property type="entry name" value="Plug"/>
    <property type="match status" value="1"/>
</dbReference>
<dbReference type="PROSITE" id="PS52016">
    <property type="entry name" value="TONB_DEPENDENT_REC_3"/>
    <property type="match status" value="1"/>
</dbReference>
<dbReference type="PANTHER" id="PTHR47234">
    <property type="match status" value="1"/>
</dbReference>
<name>A0A6I4UVT1_9SPHN</name>
<sequence>MRNFEFVTARARTALLLTTTATAALALALPGTAMAQANAPDPAETTVEQDDGSANAIVVTGSRLARSTFDAPSPVTVLGGEEFDNRAVVNVGAAISELPAFRASTTPATQGFGSFNVGAQIVNLRGIGVTRSLALVNGRRFAPTTREGSVDLNLVPSVLVDRVEVVTGGASAAYGSDALAGVVNVILDTDLRGIVAELDAGISGEGDGFNLHAAAAYGAELGDAGHVVIGGEYSDQDGIGNCFTRDWCTPGAVVSNPFFATNGMPNYIHSDTNAGWFFNTGGVINRGPASLINMFGTGGITFTPDGKPAPYHPGSFSFGLSQVGGDIYPTYTDSNITVPVERYTLFGHAKFDFSDSLGAFIEGSYGHVNGVLLQTAFFNAALPIYADNPFIPAELRAAVPMPGAFSPTPPALPAFRIARVFDDIGRGLSTSTADTYRLTTGLNGDLAMDWQWDAYYQYGRTDRLQTVERNVVVGGSTPRLNYALDAVRNPATGTVTCRALLHPNPAVRASAQGCVPLNLFGEGNFDPAAADYVFGTLVEDIDLEQHVVAANIRGDLADLWAGPLAIAAGAEYRVDTIDVVHDPLSNEFAYFQNFGADYDGITKVIEGYVEAELPLVRDASWTRSLSLNGAVRYAHYDISGFGSYLRTQTDNSFGATTWKASVMWEPIDMLMLRATRSRDIRAPNFAELFLASASSFAPVVNRFNPAQETPPTIFQGGYPFLRPETGNTTTLGAVLSPNGFLDGFRVSADWYRIEVDDYIGTAPGGAQFIADRCYAGVAAACEFVDFGPNQTITRIRNVSLNLDKIDTSGIDIEAVYTLPLAQAGNSLSFRGVATYVDDLTTVNFGEAVDRAGQTGVAGSLAAPDWVANGYLTFNSPHFTTTVQGRYISPGLYDAQRIGPDDPDYAPNLPDSISDNEVEGRFYVNLFATWRAGGDTGRGFEIFGAIHNLFDRDPPAAPETQFYTNPVYFDTIGRYFRFGIRYKG</sequence>
<dbReference type="InterPro" id="IPR037066">
    <property type="entry name" value="Plug_dom_sf"/>
</dbReference>
<evidence type="ECO:0000256" key="1">
    <source>
        <dbReference type="ARBA" id="ARBA00004571"/>
    </source>
</evidence>
<evidence type="ECO:0000256" key="9">
    <source>
        <dbReference type="RuleBase" id="RU003357"/>
    </source>
</evidence>